<keyword evidence="1" id="KW-0472">Membrane</keyword>
<organism evidence="2 3">
    <name type="scientific">Parastrongyloides trichosuri</name>
    <name type="common">Possum-specific nematode worm</name>
    <dbReference type="NCBI Taxonomy" id="131310"/>
    <lineage>
        <taxon>Eukaryota</taxon>
        <taxon>Metazoa</taxon>
        <taxon>Ecdysozoa</taxon>
        <taxon>Nematoda</taxon>
        <taxon>Chromadorea</taxon>
        <taxon>Rhabditida</taxon>
        <taxon>Tylenchina</taxon>
        <taxon>Panagrolaimomorpha</taxon>
        <taxon>Strongyloidoidea</taxon>
        <taxon>Strongyloididae</taxon>
        <taxon>Parastrongyloides</taxon>
    </lineage>
</organism>
<evidence type="ECO:0000313" key="3">
    <source>
        <dbReference type="WBParaSite" id="PTRK_0001080700.1"/>
    </source>
</evidence>
<keyword evidence="2" id="KW-1185">Reference proteome</keyword>
<protein>
    <submittedName>
        <fullName evidence="3">MARVEL domain-containing protein</fullName>
    </submittedName>
</protein>
<sequence>MILSIICVLVNILAYDYRCQNIFLSNIPNILFTFWSIISFVSHFFDLQKNLTTKPNKYFYIPFALIDFSFGLFGPILYGIICIFSVDCFFRKYYYNVFTSFQFILQFTSSLGVSCLYALYCLLIFVQTQNIKDLPIKEMIIEGEKITYMTPTKCEEKEPLSVAIDIMENCD</sequence>
<dbReference type="AlphaFoldDB" id="A0A0N4ZQL2"/>
<feature type="transmembrane region" description="Helical" evidence="1">
    <location>
        <begin position="101"/>
        <end position="126"/>
    </location>
</feature>
<keyword evidence="1" id="KW-0812">Transmembrane</keyword>
<dbReference type="Proteomes" id="UP000038045">
    <property type="component" value="Unplaced"/>
</dbReference>
<keyword evidence="1" id="KW-1133">Transmembrane helix</keyword>
<feature type="transmembrane region" description="Helical" evidence="1">
    <location>
        <begin position="30"/>
        <end position="47"/>
    </location>
</feature>
<reference evidence="3" key="1">
    <citation type="submission" date="2017-02" db="UniProtKB">
        <authorList>
            <consortium name="WormBaseParasite"/>
        </authorList>
    </citation>
    <scope>IDENTIFICATION</scope>
</reference>
<evidence type="ECO:0000313" key="2">
    <source>
        <dbReference type="Proteomes" id="UP000038045"/>
    </source>
</evidence>
<proteinExistence type="predicted"/>
<dbReference type="WBParaSite" id="PTRK_0001080700.1">
    <property type="protein sequence ID" value="PTRK_0001080700.1"/>
    <property type="gene ID" value="PTRK_0001080700"/>
</dbReference>
<accession>A0A0N4ZQL2</accession>
<evidence type="ECO:0000256" key="1">
    <source>
        <dbReference type="SAM" id="Phobius"/>
    </source>
</evidence>
<name>A0A0N4ZQL2_PARTI</name>
<feature type="transmembrane region" description="Helical" evidence="1">
    <location>
        <begin position="59"/>
        <end position="81"/>
    </location>
</feature>